<organism evidence="2 3">
    <name type="scientific">Actinoplanes italicus</name>
    <dbReference type="NCBI Taxonomy" id="113567"/>
    <lineage>
        <taxon>Bacteria</taxon>
        <taxon>Bacillati</taxon>
        <taxon>Actinomycetota</taxon>
        <taxon>Actinomycetes</taxon>
        <taxon>Micromonosporales</taxon>
        <taxon>Micromonosporaceae</taxon>
        <taxon>Actinoplanes</taxon>
    </lineage>
</organism>
<protein>
    <submittedName>
        <fullName evidence="2">Putative membrane protein</fullName>
    </submittedName>
</protein>
<keyword evidence="3" id="KW-1185">Reference proteome</keyword>
<keyword evidence="1" id="KW-0472">Membrane</keyword>
<dbReference type="RefSeq" id="WP_106330473.1">
    <property type="nucleotide sequence ID" value="NZ_BOMO01000168.1"/>
</dbReference>
<reference evidence="2 3" key="1">
    <citation type="submission" date="2018-03" db="EMBL/GenBank/DDBJ databases">
        <title>Genomic Encyclopedia of Archaeal and Bacterial Type Strains, Phase II (KMG-II): from individual species to whole genera.</title>
        <authorList>
            <person name="Goeker M."/>
        </authorList>
    </citation>
    <scope>NUCLEOTIDE SEQUENCE [LARGE SCALE GENOMIC DNA]</scope>
    <source>
        <strain evidence="2 3">DSM 43146</strain>
    </source>
</reference>
<dbReference type="AlphaFoldDB" id="A0A2T0JQN9"/>
<keyword evidence="1" id="KW-1133">Transmembrane helix</keyword>
<name>A0A2T0JQN9_9ACTN</name>
<dbReference type="EMBL" id="PVMZ01000035">
    <property type="protein sequence ID" value="PRX09746.1"/>
    <property type="molecule type" value="Genomic_DNA"/>
</dbReference>
<evidence type="ECO:0000313" key="2">
    <source>
        <dbReference type="EMBL" id="PRX09746.1"/>
    </source>
</evidence>
<sequence>MMYNGYGMGGWGMILMTVSSVLFWAAAIAGVVAVVRYTGRDAQRNQPVMHGPTPQQTLAARFARGDIDEEQYTRDLQVLSATAPPYGHGD</sequence>
<comment type="caution">
    <text evidence="2">The sequence shown here is derived from an EMBL/GenBank/DDBJ whole genome shotgun (WGS) entry which is preliminary data.</text>
</comment>
<proteinExistence type="predicted"/>
<keyword evidence="1" id="KW-0812">Transmembrane</keyword>
<feature type="transmembrane region" description="Helical" evidence="1">
    <location>
        <begin position="12"/>
        <end position="35"/>
    </location>
</feature>
<dbReference type="OrthoDB" id="3748887at2"/>
<accession>A0A2T0JQN9</accession>
<gene>
    <name evidence="2" type="ORF">CLV67_13522</name>
</gene>
<evidence type="ECO:0000313" key="3">
    <source>
        <dbReference type="Proteomes" id="UP000239415"/>
    </source>
</evidence>
<dbReference type="Proteomes" id="UP000239415">
    <property type="component" value="Unassembled WGS sequence"/>
</dbReference>
<evidence type="ECO:0000256" key="1">
    <source>
        <dbReference type="SAM" id="Phobius"/>
    </source>
</evidence>